<evidence type="ECO:0000313" key="1">
    <source>
        <dbReference type="EMBL" id="KAF7140672.1"/>
    </source>
</evidence>
<accession>A0A834LLU0</accession>
<gene>
    <name evidence="1" type="ORF">RHSIM_Rhsim06G0069600</name>
</gene>
<organism evidence="1 2">
    <name type="scientific">Rhododendron simsii</name>
    <name type="common">Sims's rhododendron</name>
    <dbReference type="NCBI Taxonomy" id="118357"/>
    <lineage>
        <taxon>Eukaryota</taxon>
        <taxon>Viridiplantae</taxon>
        <taxon>Streptophyta</taxon>
        <taxon>Embryophyta</taxon>
        <taxon>Tracheophyta</taxon>
        <taxon>Spermatophyta</taxon>
        <taxon>Magnoliopsida</taxon>
        <taxon>eudicotyledons</taxon>
        <taxon>Gunneridae</taxon>
        <taxon>Pentapetalae</taxon>
        <taxon>asterids</taxon>
        <taxon>Ericales</taxon>
        <taxon>Ericaceae</taxon>
        <taxon>Ericoideae</taxon>
        <taxon>Rhodoreae</taxon>
        <taxon>Rhododendron</taxon>
    </lineage>
</organism>
<name>A0A834LLU0_RHOSS</name>
<evidence type="ECO:0000313" key="2">
    <source>
        <dbReference type="Proteomes" id="UP000626092"/>
    </source>
</evidence>
<proteinExistence type="predicted"/>
<dbReference type="AlphaFoldDB" id="A0A834LLU0"/>
<dbReference type="Proteomes" id="UP000626092">
    <property type="component" value="Unassembled WGS sequence"/>
</dbReference>
<reference evidence="1" key="1">
    <citation type="submission" date="2019-11" db="EMBL/GenBank/DDBJ databases">
        <authorList>
            <person name="Liu Y."/>
            <person name="Hou J."/>
            <person name="Li T.-Q."/>
            <person name="Guan C.-H."/>
            <person name="Wu X."/>
            <person name="Wu H.-Z."/>
            <person name="Ling F."/>
            <person name="Zhang R."/>
            <person name="Shi X.-G."/>
            <person name="Ren J.-P."/>
            <person name="Chen E.-F."/>
            <person name="Sun J.-M."/>
        </authorList>
    </citation>
    <scope>NUCLEOTIDE SEQUENCE</scope>
    <source>
        <strain evidence="1">Adult_tree_wgs_1</strain>
        <tissue evidence="1">Leaves</tissue>
    </source>
</reference>
<comment type="caution">
    <text evidence="1">The sequence shown here is derived from an EMBL/GenBank/DDBJ whole genome shotgun (WGS) entry which is preliminary data.</text>
</comment>
<protein>
    <submittedName>
        <fullName evidence="1">Uncharacterized protein</fullName>
    </submittedName>
</protein>
<keyword evidence="2" id="KW-1185">Reference proteome</keyword>
<dbReference type="OrthoDB" id="10651030at2759"/>
<sequence>MGLVSSLSISSMKGVFLVTPCLENDILCFVAVAGEAEDGLVHASPLQSLNCLREENFYFLHLSPLFRRPGGMCKMLCSKGSAVVALALLPPFARTIKCKRYTLSLIQLQSVIPMDTCKKFKCLISASFKSVLFDHFELRNVAILRAVVMAYTMAMRKQSMVAWGGFLQSSYVVKSCWLIVRLEYTKLFGGLFGTLDMESTIVIKVARILLFIFFFYHMFTHFISCGALEHPNKPAEAAVAETTAKALVSVDHLSAGKAA</sequence>
<dbReference type="EMBL" id="WJXA01000006">
    <property type="protein sequence ID" value="KAF7140672.1"/>
    <property type="molecule type" value="Genomic_DNA"/>
</dbReference>